<reference evidence="2 3" key="1">
    <citation type="submission" date="2016-12" db="EMBL/GenBank/DDBJ databases">
        <title>Comparison of Traditional DNA-DNA Hybridization with In Silico Genomic Analysis.</title>
        <authorList>
            <person name="Nicholson A.C."/>
            <person name="Humrighouse B.W."/>
            <person name="Graziano J."/>
            <person name="Lasker B."/>
            <person name="Whitney A.M."/>
            <person name="Mcquiston J.R."/>
        </authorList>
    </citation>
    <scope>NUCLEOTIDE SEQUENCE [LARGE SCALE GENOMIC DNA]</scope>
    <source>
        <strain evidence="2 3">H2240</strain>
    </source>
</reference>
<proteinExistence type="predicted"/>
<dbReference type="AlphaFoldDB" id="A0A212AFX5"/>
<evidence type="ECO:0000313" key="3">
    <source>
        <dbReference type="Proteomes" id="UP000196878"/>
    </source>
</evidence>
<evidence type="ECO:0000259" key="1">
    <source>
        <dbReference type="Pfam" id="PF09557"/>
    </source>
</evidence>
<dbReference type="EMBL" id="NIPW01000004">
    <property type="protein sequence ID" value="OWJ80374.1"/>
    <property type="molecule type" value="Genomic_DNA"/>
</dbReference>
<sequence length="182" mass="20504">MQVPVSTTTTFSLIFRSLPPLSPLGGLPPSLFAIFRLTERLCVRARFLFLNEDDAVTDEHTEFLPLVAETATVTADRRITGRVRVTTETSSIDSLVPLDLSALDVEVTRVSINRAIDHMPDVIVDDDLTIIPVVEERVVVTRQLYLKEEIHIRRTERRETVEVPVTTRKQTAVIERIPSDDA</sequence>
<name>A0A212AFX5_9RHOB</name>
<feature type="domain" description="DUF2382" evidence="1">
    <location>
        <begin position="64"/>
        <end position="173"/>
    </location>
</feature>
<organism evidence="2 3">
    <name type="scientific">Haematobacter genomosp. 1</name>
    <dbReference type="NCBI Taxonomy" id="366618"/>
    <lineage>
        <taxon>Bacteria</taxon>
        <taxon>Pseudomonadati</taxon>
        <taxon>Pseudomonadota</taxon>
        <taxon>Alphaproteobacteria</taxon>
        <taxon>Rhodobacterales</taxon>
        <taxon>Paracoccaceae</taxon>
        <taxon>Haematobacter</taxon>
    </lineage>
</organism>
<gene>
    <name evidence="2" type="ORF">CDV49_00840</name>
</gene>
<evidence type="ECO:0000313" key="2">
    <source>
        <dbReference type="EMBL" id="OWJ80374.1"/>
    </source>
</evidence>
<keyword evidence="3" id="KW-1185">Reference proteome</keyword>
<protein>
    <recommendedName>
        <fullName evidence="1">DUF2382 domain-containing protein</fullName>
    </recommendedName>
</protein>
<dbReference type="InterPro" id="IPR019060">
    <property type="entry name" value="DUF2382"/>
</dbReference>
<accession>A0A212AFX5</accession>
<comment type="caution">
    <text evidence="2">The sequence shown here is derived from an EMBL/GenBank/DDBJ whole genome shotgun (WGS) entry which is preliminary data.</text>
</comment>
<dbReference type="Pfam" id="PF09557">
    <property type="entry name" value="DUF2382"/>
    <property type="match status" value="1"/>
</dbReference>
<dbReference type="Proteomes" id="UP000196878">
    <property type="component" value="Unassembled WGS sequence"/>
</dbReference>